<dbReference type="GO" id="GO:0004177">
    <property type="term" value="F:aminopeptidase activity"/>
    <property type="evidence" value="ECO:0007669"/>
    <property type="project" value="UniProtKB-KW"/>
</dbReference>
<dbReference type="Pfam" id="PF04228">
    <property type="entry name" value="Zn_peptidase"/>
    <property type="match status" value="1"/>
</dbReference>
<dbReference type="RefSeq" id="WP_154754938.1">
    <property type="nucleotide sequence ID" value="NZ_WMBA01000002.1"/>
</dbReference>
<dbReference type="OrthoDB" id="5168289at2"/>
<evidence type="ECO:0000313" key="6">
    <source>
        <dbReference type="EMBL" id="MTD52678.1"/>
    </source>
</evidence>
<evidence type="ECO:0000256" key="1">
    <source>
        <dbReference type="ARBA" id="ARBA00004167"/>
    </source>
</evidence>
<dbReference type="SUPFAM" id="SSF55486">
    <property type="entry name" value="Metalloproteases ('zincins'), catalytic domain"/>
    <property type="match status" value="1"/>
</dbReference>
<dbReference type="AlphaFoldDB" id="A0A6N7YL91"/>
<protein>
    <submittedName>
        <fullName evidence="6">Aminopeptidase</fullName>
    </submittedName>
</protein>
<evidence type="ECO:0000313" key="7">
    <source>
        <dbReference type="Proteomes" id="UP000440096"/>
    </source>
</evidence>
<gene>
    <name evidence="6" type="ORF">GKO32_01595</name>
</gene>
<keyword evidence="7" id="KW-1185">Reference proteome</keyword>
<organism evidence="6 7">
    <name type="scientific">Amycolatopsis pithecellobii</name>
    <dbReference type="NCBI Taxonomy" id="664692"/>
    <lineage>
        <taxon>Bacteria</taxon>
        <taxon>Bacillati</taxon>
        <taxon>Actinomycetota</taxon>
        <taxon>Actinomycetes</taxon>
        <taxon>Pseudonocardiales</taxon>
        <taxon>Pseudonocardiaceae</taxon>
        <taxon>Amycolatopsis</taxon>
    </lineage>
</organism>
<evidence type="ECO:0000256" key="4">
    <source>
        <dbReference type="ARBA" id="ARBA00023136"/>
    </source>
</evidence>
<dbReference type="PROSITE" id="PS51257">
    <property type="entry name" value="PROKAR_LIPOPROTEIN"/>
    <property type="match status" value="1"/>
</dbReference>
<comment type="subcellular location">
    <subcellularLocation>
        <location evidence="1">Membrane</location>
        <topology evidence="1">Single-pass membrane protein</topology>
    </subcellularLocation>
</comment>
<feature type="chain" id="PRO_5039622202" evidence="5">
    <location>
        <begin position="23"/>
        <end position="473"/>
    </location>
</feature>
<evidence type="ECO:0000256" key="5">
    <source>
        <dbReference type="SAM" id="SignalP"/>
    </source>
</evidence>
<evidence type="ECO:0000256" key="2">
    <source>
        <dbReference type="ARBA" id="ARBA00022692"/>
    </source>
</evidence>
<keyword evidence="6" id="KW-0378">Hydrolase</keyword>
<dbReference type="Proteomes" id="UP000440096">
    <property type="component" value="Unassembled WGS sequence"/>
</dbReference>
<keyword evidence="6" id="KW-0645">Protease</keyword>
<reference evidence="6 7" key="1">
    <citation type="submission" date="2019-11" db="EMBL/GenBank/DDBJ databases">
        <title>Draft genome of Amycolatopsis RM579.</title>
        <authorList>
            <person name="Duangmal K."/>
            <person name="Mingma R."/>
        </authorList>
    </citation>
    <scope>NUCLEOTIDE SEQUENCE [LARGE SCALE GENOMIC DNA]</scope>
    <source>
        <strain evidence="6 7">RM579</strain>
    </source>
</reference>
<keyword evidence="2" id="KW-0812">Transmembrane</keyword>
<keyword evidence="3" id="KW-1133">Transmembrane helix</keyword>
<keyword evidence="5" id="KW-0732">Signal</keyword>
<evidence type="ECO:0000256" key="3">
    <source>
        <dbReference type="ARBA" id="ARBA00022989"/>
    </source>
</evidence>
<sequence>MRARTLVACVTSVLLAGLMACSGTTDGGAAGSVAGLPVTHFQSGLRSDAPTPSLDVQNVSDNEADRIATATIADVEDYWSKQLPDDFGVGFQPVSSLLSYDSNGANQQNGCGNTQKNVNAFYCGADDSVAWDRGVLLPTMIKQFGPLSVVTVLAHEFGHAVQFRLQAKAGITRTTPTIVKEQQADCFAGSYYRWVVEGNSRYFTVSTAEGLNAALSSLFLVRDSAGTSAQDRQAHGTAFDRIFAFQLGFEKGPKECAGINMQNLQPRLTERPFDPEDVNGGTIDIDDQTVGLLKESLDAAFAGAKAPAPKIVDGTGACKGGPATPPASYCPANNTVNIDLRALAKLGRPVDQGAEFRGRTDGGRGDFAALSEIASRYALAIQKGVGASLDNANAGLRTACLVGAWAAAANNLTDTKLRLSAGDLDEAISDLLRPDSLVAADVNGKRVDAGFNRVEAMRMGFLQGSSPCSKEYG</sequence>
<keyword evidence="4" id="KW-0472">Membrane</keyword>
<dbReference type="InterPro" id="IPR007343">
    <property type="entry name" value="Uncharacterised_pept_Zn_put"/>
</dbReference>
<feature type="signal peptide" evidence="5">
    <location>
        <begin position="1"/>
        <end position="22"/>
    </location>
</feature>
<keyword evidence="6" id="KW-0031">Aminopeptidase</keyword>
<dbReference type="PANTHER" id="PTHR30168">
    <property type="entry name" value="PUTATIVE MEMBRANE PROTEIN YPFJ"/>
    <property type="match status" value="1"/>
</dbReference>
<dbReference type="GO" id="GO:0016020">
    <property type="term" value="C:membrane"/>
    <property type="evidence" value="ECO:0007669"/>
    <property type="project" value="UniProtKB-SubCell"/>
</dbReference>
<accession>A0A6N7YL91</accession>
<comment type="caution">
    <text evidence="6">The sequence shown here is derived from an EMBL/GenBank/DDBJ whole genome shotgun (WGS) entry which is preliminary data.</text>
</comment>
<dbReference type="PANTHER" id="PTHR30168:SF0">
    <property type="entry name" value="INNER MEMBRANE PROTEIN"/>
    <property type="match status" value="1"/>
</dbReference>
<proteinExistence type="predicted"/>
<name>A0A6N7YL91_9PSEU</name>
<dbReference type="EMBL" id="WMBA01000002">
    <property type="protein sequence ID" value="MTD52678.1"/>
    <property type="molecule type" value="Genomic_DNA"/>
</dbReference>